<dbReference type="RefSeq" id="WP_274235172.1">
    <property type="nucleotide sequence ID" value="NZ_BAABHQ010000035.1"/>
</dbReference>
<feature type="transmembrane region" description="Helical" evidence="2">
    <location>
        <begin position="189"/>
        <end position="208"/>
    </location>
</feature>
<evidence type="ECO:0000256" key="2">
    <source>
        <dbReference type="SAM" id="Phobius"/>
    </source>
</evidence>
<evidence type="ECO:0000256" key="1">
    <source>
        <dbReference type="SAM" id="MobiDB-lite"/>
    </source>
</evidence>
<keyword evidence="2" id="KW-0812">Transmembrane</keyword>
<dbReference type="Gene3D" id="1.10.287.1260">
    <property type="match status" value="2"/>
</dbReference>
<feature type="transmembrane region" description="Helical" evidence="2">
    <location>
        <begin position="86"/>
        <end position="106"/>
    </location>
</feature>
<feature type="compositionally biased region" description="Low complexity" evidence="1">
    <location>
        <begin position="273"/>
        <end position="305"/>
    </location>
</feature>
<protein>
    <recommendedName>
        <fullName evidence="5">Transporter (Transmembrane protein)</fullName>
    </recommendedName>
</protein>
<dbReference type="InterPro" id="IPR008910">
    <property type="entry name" value="MSC_TM_helix"/>
</dbReference>
<accession>A0ABP9FAL2</accession>
<dbReference type="EMBL" id="BAABHQ010000035">
    <property type="protein sequence ID" value="GAA4897621.1"/>
    <property type="molecule type" value="Genomic_DNA"/>
</dbReference>
<evidence type="ECO:0000313" key="4">
    <source>
        <dbReference type="Proteomes" id="UP001500457"/>
    </source>
</evidence>
<sequence>MSPAPPSGGGFNVLQSLQNAFTTLLNYVPNVIGALLVLLIGYIIARLIRAGITKLLRRVRLDERLTHGRGGEYVARFSPDGSPSKLVGLVVQWVLLVFVIVSAVGTLNIPAVTGFVNLVLSYLPNVLAAVLIFLVAAAIAAAVGGLVHRTMGDTPTGRVARSAAPTLVMAIAVFMILNQLGIAETIVTATYIALIGAVALGSALAFGLGGRDAAADLINSGYRRAQQQSDQVRQDMAVGRQRAEADARAHAPSGLQGGQGAPAGAPTPPNGTPVPGHDPYAGAPGAAPTQAGQPGTAGPATRPGDPYGPGDASPGATEPVSPGTPPGGTPRR</sequence>
<dbReference type="PANTHER" id="PTHR30221">
    <property type="entry name" value="SMALL-CONDUCTANCE MECHANOSENSITIVE CHANNEL"/>
    <property type="match status" value="1"/>
</dbReference>
<keyword evidence="2" id="KW-0472">Membrane</keyword>
<keyword evidence="4" id="KW-1185">Reference proteome</keyword>
<evidence type="ECO:0008006" key="5">
    <source>
        <dbReference type="Google" id="ProtNLM"/>
    </source>
</evidence>
<gene>
    <name evidence="3" type="ORF">GCM10023203_60440</name>
</gene>
<name>A0ABP9FAL2_9PSEU</name>
<dbReference type="Proteomes" id="UP001500457">
    <property type="component" value="Unassembled WGS sequence"/>
</dbReference>
<comment type="caution">
    <text evidence="3">The sequence shown here is derived from an EMBL/GenBank/DDBJ whole genome shotgun (WGS) entry which is preliminary data.</text>
</comment>
<feature type="region of interest" description="Disordered" evidence="1">
    <location>
        <begin position="223"/>
        <end position="332"/>
    </location>
</feature>
<reference evidence="4" key="1">
    <citation type="journal article" date="2019" name="Int. J. Syst. Evol. Microbiol.">
        <title>The Global Catalogue of Microorganisms (GCM) 10K type strain sequencing project: providing services to taxonomists for standard genome sequencing and annotation.</title>
        <authorList>
            <consortium name="The Broad Institute Genomics Platform"/>
            <consortium name="The Broad Institute Genome Sequencing Center for Infectious Disease"/>
            <person name="Wu L."/>
            <person name="Ma J."/>
        </authorList>
    </citation>
    <scope>NUCLEOTIDE SEQUENCE [LARGE SCALE GENOMIC DNA]</scope>
    <source>
        <strain evidence="4">JCM 17983</strain>
    </source>
</reference>
<feature type="compositionally biased region" description="Pro residues" evidence="1">
    <location>
        <begin position="322"/>
        <end position="332"/>
    </location>
</feature>
<keyword evidence="2" id="KW-1133">Transmembrane helix</keyword>
<proteinExistence type="predicted"/>
<dbReference type="PANTHER" id="PTHR30221:SF1">
    <property type="entry name" value="SMALL-CONDUCTANCE MECHANOSENSITIVE CHANNEL"/>
    <property type="match status" value="1"/>
</dbReference>
<evidence type="ECO:0000313" key="3">
    <source>
        <dbReference type="EMBL" id="GAA4897621.1"/>
    </source>
</evidence>
<feature type="transmembrane region" description="Helical" evidence="2">
    <location>
        <begin position="159"/>
        <end position="177"/>
    </location>
</feature>
<dbReference type="Pfam" id="PF05552">
    <property type="entry name" value="MS_channel_1st_1"/>
    <property type="match status" value="2"/>
</dbReference>
<dbReference type="InterPro" id="IPR045275">
    <property type="entry name" value="MscS_archaea/bacteria_type"/>
</dbReference>
<feature type="transmembrane region" description="Helical" evidence="2">
    <location>
        <begin position="27"/>
        <end position="48"/>
    </location>
</feature>
<feature type="transmembrane region" description="Helical" evidence="2">
    <location>
        <begin position="126"/>
        <end position="147"/>
    </location>
</feature>
<organism evidence="3 4">
    <name type="scientific">Actinomycetospora straminea</name>
    <dbReference type="NCBI Taxonomy" id="663607"/>
    <lineage>
        <taxon>Bacteria</taxon>
        <taxon>Bacillati</taxon>
        <taxon>Actinomycetota</taxon>
        <taxon>Actinomycetes</taxon>
        <taxon>Pseudonocardiales</taxon>
        <taxon>Pseudonocardiaceae</taxon>
        <taxon>Actinomycetospora</taxon>
    </lineage>
</organism>